<dbReference type="InterPro" id="IPR058626">
    <property type="entry name" value="MdtA-like_b-barrel"/>
</dbReference>
<dbReference type="PANTHER" id="PTHR30158">
    <property type="entry name" value="ACRA/E-RELATED COMPONENT OF DRUG EFFLUX TRANSPORTER"/>
    <property type="match status" value="1"/>
</dbReference>
<dbReference type="Gene3D" id="2.40.420.20">
    <property type="match status" value="1"/>
</dbReference>
<dbReference type="InterPro" id="IPR006143">
    <property type="entry name" value="RND_pump_MFP"/>
</dbReference>
<dbReference type="SUPFAM" id="SSF111369">
    <property type="entry name" value="HlyD-like secretion proteins"/>
    <property type="match status" value="1"/>
</dbReference>
<dbReference type="RefSeq" id="WP_083586353.1">
    <property type="nucleotide sequence ID" value="NZ_FRXN01000001.1"/>
</dbReference>
<dbReference type="GO" id="GO:0022857">
    <property type="term" value="F:transmembrane transporter activity"/>
    <property type="evidence" value="ECO:0007669"/>
    <property type="project" value="InterPro"/>
</dbReference>
<feature type="domain" description="CzcB-like barrel-sandwich hybrid" evidence="3">
    <location>
        <begin position="76"/>
        <end position="216"/>
    </location>
</feature>
<dbReference type="Proteomes" id="UP000184609">
    <property type="component" value="Unassembled WGS sequence"/>
</dbReference>
<dbReference type="AlphaFoldDB" id="A0A1M7Z6G3"/>
<dbReference type="NCBIfam" id="TIGR01730">
    <property type="entry name" value="RND_mfp"/>
    <property type="match status" value="1"/>
</dbReference>
<accession>A0A1M7Z6G3</accession>
<dbReference type="GO" id="GO:0046677">
    <property type="term" value="P:response to antibiotic"/>
    <property type="evidence" value="ECO:0007669"/>
    <property type="project" value="TreeGrafter"/>
</dbReference>
<sequence length="395" mass="44030">MKTSKPLGFSNRKSLDSYLSIPILVLLFVTVVACQSNPNKSKKNKKALEIPVLALEPTDVEVPQTYICDIQAVQFVDVRSKVSGFVDNIYVDEGQFVKKGQSLFQLSSEEFNEMVNSARANLMRAKAEQKAALVEVERLQILVDKKIISPSELELAKSKKAVTDSEIAQAESQLKAARTGLSYTTVKAPFDGIVDRIPHKIGSLVAENDLLTSITDISSVFAYYKVNENEYLNFMRTKIEDGSADDLNEQLTLILSDGQIYPDKGILETTEGDIESGTGSIGFRVRFPNPNQLIKHGASGKIQMLSKLEDVYLIPQKSTFEIQDFTYVYMVDEENVVKVRSFKPIQRYGNYYLAEGFNPGDKIVYEGIQQVQDGSLVDPKSIAAADVYQDFVTVR</sequence>
<dbReference type="EMBL" id="FRXN01000001">
    <property type="protein sequence ID" value="SHO60236.1"/>
    <property type="molecule type" value="Genomic_DNA"/>
</dbReference>
<keyword evidence="5" id="KW-1185">Reference proteome</keyword>
<evidence type="ECO:0000259" key="3">
    <source>
        <dbReference type="Pfam" id="PF25973"/>
    </source>
</evidence>
<dbReference type="Pfam" id="PF25944">
    <property type="entry name" value="Beta-barrel_RND"/>
    <property type="match status" value="1"/>
</dbReference>
<evidence type="ECO:0000259" key="2">
    <source>
        <dbReference type="Pfam" id="PF25944"/>
    </source>
</evidence>
<reference evidence="5" key="1">
    <citation type="submission" date="2016-12" db="EMBL/GenBank/DDBJ databases">
        <authorList>
            <person name="Varghese N."/>
            <person name="Submissions S."/>
        </authorList>
    </citation>
    <scope>NUCLEOTIDE SEQUENCE [LARGE SCALE GENOMIC DNA]</scope>
    <source>
        <strain evidence="5">DSM 25035</strain>
    </source>
</reference>
<dbReference type="Gene3D" id="2.40.30.170">
    <property type="match status" value="1"/>
</dbReference>
<dbReference type="PANTHER" id="PTHR30158:SF23">
    <property type="entry name" value="MULTIDRUG RESISTANCE PROTEIN MEXA"/>
    <property type="match status" value="1"/>
</dbReference>
<dbReference type="PROSITE" id="PS51257">
    <property type="entry name" value="PROKAR_LIPOPROTEIN"/>
    <property type="match status" value="1"/>
</dbReference>
<dbReference type="GO" id="GO:0030313">
    <property type="term" value="C:cell envelope"/>
    <property type="evidence" value="ECO:0007669"/>
    <property type="project" value="UniProtKB-SubCell"/>
</dbReference>
<dbReference type="Gene3D" id="1.10.287.470">
    <property type="entry name" value="Helix hairpin bin"/>
    <property type="match status" value="1"/>
</dbReference>
<dbReference type="STRING" id="1073327.SAMN04488108_0663"/>
<feature type="domain" description="Multidrug resistance protein MdtA-like beta-barrel" evidence="2">
    <location>
        <begin position="238"/>
        <end position="295"/>
    </location>
</feature>
<evidence type="ECO:0000313" key="5">
    <source>
        <dbReference type="Proteomes" id="UP000184609"/>
    </source>
</evidence>
<gene>
    <name evidence="4" type="ORF">SAMN04488108_0663</name>
</gene>
<dbReference type="Gene3D" id="2.40.50.100">
    <property type="match status" value="1"/>
</dbReference>
<name>A0A1M7Z6G3_9BACT</name>
<organism evidence="4 5">
    <name type="scientific">Algoriphagus zhangzhouensis</name>
    <dbReference type="NCBI Taxonomy" id="1073327"/>
    <lineage>
        <taxon>Bacteria</taxon>
        <taxon>Pseudomonadati</taxon>
        <taxon>Bacteroidota</taxon>
        <taxon>Cytophagia</taxon>
        <taxon>Cytophagales</taxon>
        <taxon>Cyclobacteriaceae</taxon>
        <taxon>Algoriphagus</taxon>
    </lineage>
</organism>
<dbReference type="InterPro" id="IPR058647">
    <property type="entry name" value="BSH_CzcB-like"/>
</dbReference>
<dbReference type="Pfam" id="PF25973">
    <property type="entry name" value="BSH_CzcB"/>
    <property type="match status" value="1"/>
</dbReference>
<dbReference type="OrthoDB" id="9801814at2"/>
<dbReference type="GO" id="GO:0005886">
    <property type="term" value="C:plasma membrane"/>
    <property type="evidence" value="ECO:0007669"/>
    <property type="project" value="TreeGrafter"/>
</dbReference>
<comment type="similarity">
    <text evidence="1">Belongs to the membrane fusion protein (MFP) (TC 8.A.1) family.</text>
</comment>
<proteinExistence type="inferred from homology"/>
<evidence type="ECO:0000313" key="4">
    <source>
        <dbReference type="EMBL" id="SHO60236.1"/>
    </source>
</evidence>
<evidence type="ECO:0000256" key="1">
    <source>
        <dbReference type="ARBA" id="ARBA00009477"/>
    </source>
</evidence>
<protein>
    <submittedName>
        <fullName evidence="4">Membrane fusion protein, multidrug efflux system</fullName>
    </submittedName>
</protein>